<comment type="caution">
    <text evidence="8">The sequence shown here is derived from an EMBL/GenBank/DDBJ whole genome shotgun (WGS) entry which is preliminary data.</text>
</comment>
<dbReference type="InterPro" id="IPR011009">
    <property type="entry name" value="Kinase-like_dom_sf"/>
</dbReference>
<protein>
    <recommendedName>
        <fullName evidence="1">non-specific serine/threonine protein kinase</fullName>
        <ecNumber evidence="1">2.7.11.1</ecNumber>
    </recommendedName>
</protein>
<gene>
    <name evidence="8" type="ORF">OVA965_LOCUS44202</name>
    <name evidence="9" type="ORF">TMI583_LOCUS46858</name>
</gene>
<evidence type="ECO:0000256" key="3">
    <source>
        <dbReference type="ARBA" id="ARBA00022679"/>
    </source>
</evidence>
<evidence type="ECO:0000256" key="2">
    <source>
        <dbReference type="ARBA" id="ARBA00022527"/>
    </source>
</evidence>
<dbReference type="Proteomes" id="UP000682733">
    <property type="component" value="Unassembled WGS sequence"/>
</dbReference>
<reference evidence="8" key="1">
    <citation type="submission" date="2021-02" db="EMBL/GenBank/DDBJ databases">
        <authorList>
            <person name="Nowell W R."/>
        </authorList>
    </citation>
    <scope>NUCLEOTIDE SEQUENCE</scope>
</reference>
<dbReference type="Proteomes" id="UP000677228">
    <property type="component" value="Unassembled WGS sequence"/>
</dbReference>
<evidence type="ECO:0000256" key="6">
    <source>
        <dbReference type="ARBA" id="ARBA00022840"/>
    </source>
</evidence>
<keyword evidence="3" id="KW-0808">Transferase</keyword>
<evidence type="ECO:0000313" key="8">
    <source>
        <dbReference type="EMBL" id="CAF1639706.1"/>
    </source>
</evidence>
<dbReference type="PROSITE" id="PS51285">
    <property type="entry name" value="AGC_KINASE_CTER"/>
    <property type="match status" value="1"/>
</dbReference>
<evidence type="ECO:0000313" key="10">
    <source>
        <dbReference type="Proteomes" id="UP000677228"/>
    </source>
</evidence>
<keyword evidence="4" id="KW-0547">Nucleotide-binding</keyword>
<dbReference type="EMBL" id="CAJOBA010088684">
    <property type="protein sequence ID" value="CAF4474460.1"/>
    <property type="molecule type" value="Genomic_DNA"/>
</dbReference>
<dbReference type="AlphaFoldDB" id="A0A8S2G740"/>
<name>A0A8S2G740_9BILA</name>
<keyword evidence="2" id="KW-0723">Serine/threonine-protein kinase</keyword>
<evidence type="ECO:0000313" key="9">
    <source>
        <dbReference type="EMBL" id="CAF4474460.1"/>
    </source>
</evidence>
<dbReference type="Gene3D" id="1.10.510.10">
    <property type="entry name" value="Transferase(Phosphotransferase) domain 1"/>
    <property type="match status" value="1"/>
</dbReference>
<keyword evidence="6" id="KW-0067">ATP-binding</keyword>
<organism evidence="8 10">
    <name type="scientific">Didymodactylos carnosus</name>
    <dbReference type="NCBI Taxonomy" id="1234261"/>
    <lineage>
        <taxon>Eukaryota</taxon>
        <taxon>Metazoa</taxon>
        <taxon>Spiralia</taxon>
        <taxon>Gnathifera</taxon>
        <taxon>Rotifera</taxon>
        <taxon>Eurotatoria</taxon>
        <taxon>Bdelloidea</taxon>
        <taxon>Philodinida</taxon>
        <taxon>Philodinidae</taxon>
        <taxon>Didymodactylos</taxon>
    </lineage>
</organism>
<dbReference type="EMBL" id="CAJNOK010061958">
    <property type="protein sequence ID" value="CAF1639706.1"/>
    <property type="molecule type" value="Genomic_DNA"/>
</dbReference>
<accession>A0A8S2G740</accession>
<dbReference type="InterPro" id="IPR050839">
    <property type="entry name" value="Rho-assoc_Ser/Thr_Kinase"/>
</dbReference>
<proteinExistence type="predicted"/>
<dbReference type="PANTHER" id="PTHR22988">
    <property type="entry name" value="MYOTONIC DYSTROPHY S/T KINASE-RELATED"/>
    <property type="match status" value="1"/>
</dbReference>
<evidence type="ECO:0000256" key="5">
    <source>
        <dbReference type="ARBA" id="ARBA00022777"/>
    </source>
</evidence>
<dbReference type="SUPFAM" id="SSF56112">
    <property type="entry name" value="Protein kinase-like (PK-like)"/>
    <property type="match status" value="1"/>
</dbReference>
<feature type="domain" description="AGC-kinase C-terminal" evidence="7">
    <location>
        <begin position="67"/>
        <end position="104"/>
    </location>
</feature>
<dbReference type="InterPro" id="IPR000961">
    <property type="entry name" value="AGC-kinase_C"/>
</dbReference>
<dbReference type="GO" id="GO:0005524">
    <property type="term" value="F:ATP binding"/>
    <property type="evidence" value="ECO:0007669"/>
    <property type="project" value="UniProtKB-KW"/>
</dbReference>
<evidence type="ECO:0000256" key="4">
    <source>
        <dbReference type="ARBA" id="ARBA00022741"/>
    </source>
</evidence>
<dbReference type="EC" id="2.7.11.1" evidence="1"/>
<dbReference type="GO" id="GO:0004674">
    <property type="term" value="F:protein serine/threonine kinase activity"/>
    <property type="evidence" value="ECO:0007669"/>
    <property type="project" value="UniProtKB-KW"/>
</dbReference>
<evidence type="ECO:0000256" key="1">
    <source>
        <dbReference type="ARBA" id="ARBA00012513"/>
    </source>
</evidence>
<keyword evidence="5" id="KW-0418">Kinase</keyword>
<feature type="non-terminal residue" evidence="8">
    <location>
        <position position="1"/>
    </location>
</feature>
<evidence type="ECO:0000259" key="7">
    <source>
        <dbReference type="PROSITE" id="PS51285"/>
    </source>
</evidence>
<sequence length="104" mass="12090">MMIGYPPFCAENPQETFRKVMNYRETLVFPPESPISNIAKDLILKFCTDSERRLDSLDDIRKHHFFVGVDWGHVRDRPAACQPEVKSIDDTSNFDDFPDVDLKL</sequence>